<feature type="compositionally biased region" description="Polar residues" evidence="1">
    <location>
        <begin position="357"/>
        <end position="398"/>
    </location>
</feature>
<feature type="compositionally biased region" description="Basic and acidic residues" evidence="1">
    <location>
        <begin position="656"/>
        <end position="676"/>
    </location>
</feature>
<proteinExistence type="predicted"/>
<name>A0A0L0FQE9_9EUKA</name>
<dbReference type="GeneID" id="25909316"/>
<accession>A0A0L0FQE9</accession>
<evidence type="ECO:0000313" key="3">
    <source>
        <dbReference type="Proteomes" id="UP000054560"/>
    </source>
</evidence>
<feature type="compositionally biased region" description="Polar residues" evidence="1">
    <location>
        <begin position="247"/>
        <end position="259"/>
    </location>
</feature>
<dbReference type="Proteomes" id="UP000054560">
    <property type="component" value="Unassembled WGS sequence"/>
</dbReference>
<feature type="compositionally biased region" description="Polar residues" evidence="1">
    <location>
        <begin position="585"/>
        <end position="618"/>
    </location>
</feature>
<dbReference type="RefSeq" id="XP_014152673.1">
    <property type="nucleotide sequence ID" value="XM_014297198.1"/>
</dbReference>
<feature type="compositionally biased region" description="Basic and acidic residues" evidence="1">
    <location>
        <begin position="744"/>
        <end position="757"/>
    </location>
</feature>
<protein>
    <submittedName>
        <fullName evidence="2">Uncharacterized protein</fullName>
    </submittedName>
</protein>
<evidence type="ECO:0000313" key="2">
    <source>
        <dbReference type="EMBL" id="KNC78771.1"/>
    </source>
</evidence>
<keyword evidence="3" id="KW-1185">Reference proteome</keyword>
<feature type="compositionally biased region" description="Polar residues" evidence="1">
    <location>
        <begin position="679"/>
        <end position="688"/>
    </location>
</feature>
<feature type="compositionally biased region" description="Polar residues" evidence="1">
    <location>
        <begin position="287"/>
        <end position="299"/>
    </location>
</feature>
<feature type="region of interest" description="Disordered" evidence="1">
    <location>
        <begin position="242"/>
        <end position="299"/>
    </location>
</feature>
<evidence type="ECO:0000256" key="1">
    <source>
        <dbReference type="SAM" id="MobiDB-lite"/>
    </source>
</evidence>
<gene>
    <name evidence="2" type="ORF">SARC_08812</name>
</gene>
<reference evidence="2 3" key="1">
    <citation type="submission" date="2011-02" db="EMBL/GenBank/DDBJ databases">
        <title>The Genome Sequence of Sphaeroforma arctica JP610.</title>
        <authorList>
            <consortium name="The Broad Institute Genome Sequencing Platform"/>
            <person name="Russ C."/>
            <person name="Cuomo C."/>
            <person name="Young S.K."/>
            <person name="Zeng Q."/>
            <person name="Gargeya S."/>
            <person name="Alvarado L."/>
            <person name="Berlin A."/>
            <person name="Chapman S.B."/>
            <person name="Chen Z."/>
            <person name="Freedman E."/>
            <person name="Gellesch M."/>
            <person name="Goldberg J."/>
            <person name="Griggs A."/>
            <person name="Gujja S."/>
            <person name="Heilman E."/>
            <person name="Heiman D."/>
            <person name="Howarth C."/>
            <person name="Mehta T."/>
            <person name="Neiman D."/>
            <person name="Pearson M."/>
            <person name="Roberts A."/>
            <person name="Saif S."/>
            <person name="Shea T."/>
            <person name="Shenoy N."/>
            <person name="Sisk P."/>
            <person name="Stolte C."/>
            <person name="Sykes S."/>
            <person name="White J."/>
            <person name="Yandava C."/>
            <person name="Burger G."/>
            <person name="Gray M.W."/>
            <person name="Holland P.W.H."/>
            <person name="King N."/>
            <person name="Lang F.B.F."/>
            <person name="Roger A.J."/>
            <person name="Ruiz-Trillo I."/>
            <person name="Haas B."/>
            <person name="Nusbaum C."/>
            <person name="Birren B."/>
        </authorList>
    </citation>
    <scope>NUCLEOTIDE SEQUENCE [LARGE SCALE GENOMIC DNA]</scope>
    <source>
        <strain evidence="2 3">JP610</strain>
    </source>
</reference>
<organism evidence="2 3">
    <name type="scientific">Sphaeroforma arctica JP610</name>
    <dbReference type="NCBI Taxonomy" id="667725"/>
    <lineage>
        <taxon>Eukaryota</taxon>
        <taxon>Ichthyosporea</taxon>
        <taxon>Ichthyophonida</taxon>
        <taxon>Sphaeroforma</taxon>
    </lineage>
</organism>
<dbReference type="EMBL" id="KQ242427">
    <property type="protein sequence ID" value="KNC78771.1"/>
    <property type="molecule type" value="Genomic_DNA"/>
</dbReference>
<sequence length="1819" mass="202142">MLVERRGLHTGVSFIDIMSRIRTHAQRRRRCAVAVLEDDHKTVRTHVQASQRQKGKRIESTIQTLKDMPLKKQAAAPEKVDKRTYTEAPQTKTVIMAEGRDREVGVMNEGKGGSSGRPVRTDGQLIRTDSTTSNTIVIEAGWEEVSLDPTLSQLNLRYSRSRPRTPPLRQYIRLNDIGEALRSAKKDAIADSAALPPGQGGVSNTYKGSSMRYNTACTYGSGQSTDNGRSSRKVELQYEAQGRLPPNSHTLELHSQTHTGTHKPKSIEISTSGMEGEQPRRWRSGPRAQSQGKPQIITSPSLRTYGEVKVEGHVPGRLSPTSTRASALPDRHIQVTSKEQPHPVVNQPKPHDGCQLVSRQQTQLKEQSNRQSTPGTWTQFNKATPTQFKQPTSRQTDTPPKLSRKERLRLRGIQRTQQYTEKLERERLAECALLGVSRNATATHRIHEMKPNASTELSVRNECASNLSGVGGQGGPGGELNQFVRSKELTVTSLAPILNTPTNKDSIRKFVRETHSSLHSISIDMSPEAIIQTGVQTQYTFTPQTKPQQTLKPLTQTEVEAIFQVKHQPNISAKVEAFGEDSSPIRPQTRSHVQPQLTLQTSTKTSVQAQTPTLSQHRLSAPSYKPTQNAVNTCEVQKMTGTDARRSIGEEVQKVLNAESRRKSRTESQAKLRAEPNDGTAQTKAQFGQQTNIRQQALYSKEGMHHVRPGQGLSKNVGGEVGFDTVISAPETIGATRVSVRTPESAKPKPDNPHQNRRETLVTECSGNNGGVITVRQSKLTADLQRAQESLPIHTGQQQSVAHRVRLNVHQPTHTNAATHLQKHKQIRVPSKKDNTVNEEDLEIQKWKEVFNLVTHPKTRHPQHIYDLLPLVDGILDTRGDPVAAHTRPLRIIQPPIEGTHAIMACGWRLAQMAESGLDPGYKSREFSRIRDILMSHHVRLESVPGIKYAGEASLLWRRAIERYPRGPYSINLVESMVKRLTSKVKVGVGLLVDVDAQYGKQALSLQQWQVPASTHTASHLGHLVDTIATLPRLLHLGRGAMDAVFVYARPRLPDLDNQGLVTVAHACASSLDVLQTHLDPGTLGVRAQFMGDILKCATANVGTFTDKQLHAMMSATACMAEPLLVQLKSAQLRTQSTGDRNTRLPRNMPVGYAPKVAKHDVDMRGLYSVFSLWCTVAQKQLADKGHLMLNDYKKDSTRTMELLEEYMATVSLSMRVQRTVHEAELGSSVEQRGSIGSRDSTQESTQARAMLMHVVHKLSARSMAESDSYLLASIAEVYRFQDKILTGMSDEDCRHFRFVAGFTKRDESVLSMIVHKLYSQPGTWWEEMSVLRKVKDTPKRLLRHRKQLFGTPYDAKRTPVLPLGVGERLSKVFESTDNHATVSLLENTATRERVSSVAIYESEGDAEDMVQDKDGEESERLTYTRAYHNYRRKVQQTFASPHASLPLSQYSAEQRDYLKLRLDRTELYAGDGTRLLSSPHPNDLRTIISVLGDAAHELPFNSAHVDDVFTGLSHMAAYRMPDFSPTQVVDVMEAFTKLCVNRWQKHSDMCARVEPFFITAIAHICAMPNHYTGQNLHKLLAACTHLGIANEDLYGRLAQSILASRNSLSGEDMTNVVVSYANAGFPMGEQPLKCAINLLERNLRNLSGESLFRVALAMTMFSEHANRRMALLRAIASRFAAAHTEDKSRSDPAIEPGDLNADARRISSRLHPSTQIILASIRLGDGTSHEEASKNHAEREIGSLHTVQPASKLVSLVELMVAEGVTTERFYKAIDACVASRLHEFEPDEVQRIVYAASDAGVSTPGIIHAMEVEAGNF</sequence>
<feature type="region of interest" description="Disordered" evidence="1">
    <location>
        <begin position="337"/>
        <end position="408"/>
    </location>
</feature>
<feature type="region of interest" description="Disordered" evidence="1">
    <location>
        <begin position="580"/>
        <end position="626"/>
    </location>
</feature>
<feature type="region of interest" description="Disordered" evidence="1">
    <location>
        <begin position="656"/>
        <end position="688"/>
    </location>
</feature>
<feature type="region of interest" description="Disordered" evidence="1">
    <location>
        <begin position="736"/>
        <end position="757"/>
    </location>
</feature>